<dbReference type="InterPro" id="IPR036772">
    <property type="entry name" value="SRCR-like_dom_sf"/>
</dbReference>
<dbReference type="SMART" id="SM00241">
    <property type="entry name" value="ZP"/>
    <property type="match status" value="1"/>
</dbReference>
<keyword evidence="1 2" id="KW-1015">Disulfide bond</keyword>
<dbReference type="InterPro" id="IPR055355">
    <property type="entry name" value="ZP-C"/>
</dbReference>
<comment type="caution">
    <text evidence="5">The sequence shown here is derived from an EMBL/GenBank/DDBJ whole genome shotgun (WGS) entry which is preliminary data.</text>
</comment>
<feature type="domain" description="SRCR" evidence="3">
    <location>
        <begin position="4"/>
        <end position="47"/>
    </location>
</feature>
<dbReference type="InterPro" id="IPR001190">
    <property type="entry name" value="SRCR"/>
</dbReference>
<protein>
    <recommendedName>
        <fullName evidence="7">Deleted in malignant brain tumors 1 protein</fullName>
    </recommendedName>
</protein>
<sequence length="553" mass="61736">MVPVRLEGPGSTAYQGRVEVYHVNHWRTIAISTFTQAEANVTCRQLGYTNGGTPAGDVRIIEDSGLRGAGFVEVFYNNQWGAVCNDVWSINNARVICRELGYNTTFALAGTQRAIKTLTWPAVTKRLLVSEVTCTGSEANFKSCQYQRANLVYCNATKQSNYATVSCVQLPNDIPDIPIPTLRCDKNISASFSKIDTPTLLETHLSLASGSMPCKLDKYTNNSHVTVSMGFFDCGTENTTNVTHISYRNALLYTYRYHMPIGLQQQYAEVVNTHTIILTCHILREVMASQCIEPNPETISQSGTTSLTMRMELYLDGNFGGLPATSYPLQVTLNQLLAVKLILGTTDPTLKLVRDDCWIFNNDVLLILQLSDSLMCPVADLLSFFEFDNKVFGFNYKVFKLERYNTICIHCLAHACLTSEKQGLCDGRCAKRKKRDADDNDPCRRRREAVNHPPVTVTSPVIQLVIEPEKDKNAKPSKGNTLTGTDISDSYAQTSRSSHLKINALGLSVGHDDNIFCHINKFSNDKHFLVNFIHQINCHQLSSIVINCRFLPR</sequence>
<comment type="caution">
    <text evidence="2">Lacks conserved residue(s) required for the propagation of feature annotation.</text>
</comment>
<name>A0ABQ9E933_TEGGR</name>
<evidence type="ECO:0000259" key="3">
    <source>
        <dbReference type="PROSITE" id="PS50287"/>
    </source>
</evidence>
<dbReference type="Gene3D" id="3.10.250.10">
    <property type="entry name" value="SRCR-like domain"/>
    <property type="match status" value="2"/>
</dbReference>
<evidence type="ECO:0000256" key="2">
    <source>
        <dbReference type="PROSITE-ProRule" id="PRU00196"/>
    </source>
</evidence>
<feature type="domain" description="SRCR" evidence="3">
    <location>
        <begin position="58"/>
        <end position="168"/>
    </location>
</feature>
<proteinExistence type="predicted"/>
<dbReference type="PROSITE" id="PS51034">
    <property type="entry name" value="ZP_2"/>
    <property type="match status" value="1"/>
</dbReference>
<dbReference type="InterPro" id="IPR042235">
    <property type="entry name" value="ZP-C_dom"/>
</dbReference>
<evidence type="ECO:0000256" key="1">
    <source>
        <dbReference type="ARBA" id="ARBA00023157"/>
    </source>
</evidence>
<gene>
    <name evidence="5" type="ORF">KUTeg_021911</name>
</gene>
<dbReference type="Gene3D" id="2.60.40.3210">
    <property type="entry name" value="Zona pellucida, ZP-N domain"/>
    <property type="match status" value="1"/>
</dbReference>
<dbReference type="EMBL" id="JARBDR010000919">
    <property type="protein sequence ID" value="KAJ8300392.1"/>
    <property type="molecule type" value="Genomic_DNA"/>
</dbReference>
<organism evidence="5 6">
    <name type="scientific">Tegillarca granosa</name>
    <name type="common">Malaysian cockle</name>
    <name type="synonym">Anadara granosa</name>
    <dbReference type="NCBI Taxonomy" id="220873"/>
    <lineage>
        <taxon>Eukaryota</taxon>
        <taxon>Metazoa</taxon>
        <taxon>Spiralia</taxon>
        <taxon>Lophotrochozoa</taxon>
        <taxon>Mollusca</taxon>
        <taxon>Bivalvia</taxon>
        <taxon>Autobranchia</taxon>
        <taxon>Pteriomorphia</taxon>
        <taxon>Arcoida</taxon>
        <taxon>Arcoidea</taxon>
        <taxon>Arcidae</taxon>
        <taxon>Tegillarca</taxon>
    </lineage>
</organism>
<accession>A0ABQ9E933</accession>
<dbReference type="PANTHER" id="PTHR48071:SF18">
    <property type="entry name" value="DELETED IN MALIGNANT BRAIN TUMORS 1 PROTEIN-RELATED"/>
    <property type="match status" value="1"/>
</dbReference>
<evidence type="ECO:0000313" key="5">
    <source>
        <dbReference type="EMBL" id="KAJ8300392.1"/>
    </source>
</evidence>
<dbReference type="Gene3D" id="2.60.40.4100">
    <property type="entry name" value="Zona pellucida, ZP-C domain"/>
    <property type="match status" value="1"/>
</dbReference>
<dbReference type="PANTHER" id="PTHR48071">
    <property type="entry name" value="SRCR DOMAIN-CONTAINING PROTEIN"/>
    <property type="match status" value="1"/>
</dbReference>
<dbReference type="Pfam" id="PF00530">
    <property type="entry name" value="SRCR"/>
    <property type="match status" value="2"/>
</dbReference>
<keyword evidence="6" id="KW-1185">Reference proteome</keyword>
<dbReference type="Proteomes" id="UP001217089">
    <property type="component" value="Unassembled WGS sequence"/>
</dbReference>
<evidence type="ECO:0000259" key="4">
    <source>
        <dbReference type="PROSITE" id="PS51034"/>
    </source>
</evidence>
<reference evidence="5 6" key="1">
    <citation type="submission" date="2022-12" db="EMBL/GenBank/DDBJ databases">
        <title>Chromosome-level genome of Tegillarca granosa.</title>
        <authorList>
            <person name="Kim J."/>
        </authorList>
    </citation>
    <scope>NUCLEOTIDE SEQUENCE [LARGE SCALE GENOMIC DNA]</scope>
    <source>
        <strain evidence="5">Teg-2019</strain>
        <tissue evidence="5">Adductor muscle</tissue>
    </source>
</reference>
<dbReference type="InterPro" id="IPR055356">
    <property type="entry name" value="ZP-N"/>
</dbReference>
<feature type="domain" description="ZP" evidence="4">
    <location>
        <begin position="183"/>
        <end position="432"/>
    </location>
</feature>
<dbReference type="Pfam" id="PF23344">
    <property type="entry name" value="ZP-N"/>
    <property type="match status" value="1"/>
</dbReference>
<dbReference type="PRINTS" id="PR00258">
    <property type="entry name" value="SPERACTRCPTR"/>
</dbReference>
<dbReference type="Pfam" id="PF00100">
    <property type="entry name" value="Zona_pellucida"/>
    <property type="match status" value="1"/>
</dbReference>
<evidence type="ECO:0000313" key="6">
    <source>
        <dbReference type="Proteomes" id="UP001217089"/>
    </source>
</evidence>
<dbReference type="SMART" id="SM00202">
    <property type="entry name" value="SR"/>
    <property type="match status" value="1"/>
</dbReference>
<feature type="disulfide bond" evidence="2">
    <location>
        <begin position="134"/>
        <end position="144"/>
    </location>
</feature>
<evidence type="ECO:0008006" key="7">
    <source>
        <dbReference type="Google" id="ProtNLM"/>
    </source>
</evidence>
<dbReference type="SUPFAM" id="SSF56487">
    <property type="entry name" value="SRCR-like"/>
    <property type="match status" value="2"/>
</dbReference>
<dbReference type="PROSITE" id="PS50287">
    <property type="entry name" value="SRCR_2"/>
    <property type="match status" value="2"/>
</dbReference>
<dbReference type="InterPro" id="IPR001507">
    <property type="entry name" value="ZP_dom"/>
</dbReference>